<dbReference type="AlphaFoldDB" id="A0AAV8VU83"/>
<evidence type="ECO:0000313" key="3">
    <source>
        <dbReference type="Proteomes" id="UP001159042"/>
    </source>
</evidence>
<evidence type="ECO:0000313" key="2">
    <source>
        <dbReference type="EMBL" id="KAJ8917465.1"/>
    </source>
</evidence>
<accession>A0AAV8VU83</accession>
<dbReference type="Proteomes" id="UP001159042">
    <property type="component" value="Unassembled WGS sequence"/>
</dbReference>
<proteinExistence type="predicted"/>
<keyword evidence="3" id="KW-1185">Reference proteome</keyword>
<comment type="caution">
    <text evidence="2">The sequence shown here is derived from an EMBL/GenBank/DDBJ whole genome shotgun (WGS) entry which is preliminary data.</text>
</comment>
<evidence type="ECO:0000256" key="1">
    <source>
        <dbReference type="SAM" id="MobiDB-lite"/>
    </source>
</evidence>
<protein>
    <submittedName>
        <fullName evidence="2">Uncharacterized protein</fullName>
    </submittedName>
</protein>
<name>A0AAV8VU83_9CUCU</name>
<organism evidence="2 3">
    <name type="scientific">Exocentrus adspersus</name>
    <dbReference type="NCBI Taxonomy" id="1586481"/>
    <lineage>
        <taxon>Eukaryota</taxon>
        <taxon>Metazoa</taxon>
        <taxon>Ecdysozoa</taxon>
        <taxon>Arthropoda</taxon>
        <taxon>Hexapoda</taxon>
        <taxon>Insecta</taxon>
        <taxon>Pterygota</taxon>
        <taxon>Neoptera</taxon>
        <taxon>Endopterygota</taxon>
        <taxon>Coleoptera</taxon>
        <taxon>Polyphaga</taxon>
        <taxon>Cucujiformia</taxon>
        <taxon>Chrysomeloidea</taxon>
        <taxon>Cerambycidae</taxon>
        <taxon>Lamiinae</taxon>
        <taxon>Acanthocinini</taxon>
        <taxon>Exocentrus</taxon>
    </lineage>
</organism>
<gene>
    <name evidence="2" type="ORF">NQ315_005512</name>
</gene>
<feature type="compositionally biased region" description="Low complexity" evidence="1">
    <location>
        <begin position="54"/>
        <end position="68"/>
    </location>
</feature>
<feature type="region of interest" description="Disordered" evidence="1">
    <location>
        <begin position="27"/>
        <end position="75"/>
    </location>
</feature>
<sequence length="75" mass="7965">MGLQLTTSQITGSLTNLPNTTANAISKSTLTSTNSNPVHPSNPATHNSIDDKTNSSNNPNPINIQTNKVYETDIL</sequence>
<feature type="compositionally biased region" description="Polar residues" evidence="1">
    <location>
        <begin position="27"/>
        <end position="47"/>
    </location>
</feature>
<reference evidence="2 3" key="1">
    <citation type="journal article" date="2023" name="Insect Mol. Biol.">
        <title>Genome sequencing provides insights into the evolution of gene families encoding plant cell wall-degrading enzymes in longhorned beetles.</title>
        <authorList>
            <person name="Shin N.R."/>
            <person name="Okamura Y."/>
            <person name="Kirsch R."/>
            <person name="Pauchet Y."/>
        </authorList>
    </citation>
    <scope>NUCLEOTIDE SEQUENCE [LARGE SCALE GENOMIC DNA]</scope>
    <source>
        <strain evidence="2">EAD_L_NR</strain>
    </source>
</reference>
<dbReference type="EMBL" id="JANEYG010000033">
    <property type="protein sequence ID" value="KAJ8917465.1"/>
    <property type="molecule type" value="Genomic_DNA"/>
</dbReference>